<sequence length="231" mass="25330">MPPGQTPVPPWPLRATNERPVPPWQTVLWDRPQTASVFLAPSRGPTAVEGTLLLRQKTFGNWVGSFSPFSPGFIVLGCSAKVSERGRALWKCQVSHFVWRFRLRSAQPARFVLQPHWDYGADRRPGEEKIPAAATFISLSGDASRGIERGRFDRPSVQRAGQRSRATPESSEELETDKKITGLTLRGRTGTASESAVRGGHGGMCASQFYWFSSSSSPAQIDPSTSVACDD</sequence>
<feature type="region of interest" description="Disordered" evidence="1">
    <location>
        <begin position="147"/>
        <end position="177"/>
    </location>
</feature>
<organism evidence="2 3">
    <name type="scientific">Synaphobranchus kaupii</name>
    <name type="common">Kaup's arrowtooth eel</name>
    <dbReference type="NCBI Taxonomy" id="118154"/>
    <lineage>
        <taxon>Eukaryota</taxon>
        <taxon>Metazoa</taxon>
        <taxon>Chordata</taxon>
        <taxon>Craniata</taxon>
        <taxon>Vertebrata</taxon>
        <taxon>Euteleostomi</taxon>
        <taxon>Actinopterygii</taxon>
        <taxon>Neopterygii</taxon>
        <taxon>Teleostei</taxon>
        <taxon>Anguilliformes</taxon>
        <taxon>Synaphobranchidae</taxon>
        <taxon>Synaphobranchus</taxon>
    </lineage>
</organism>
<dbReference type="EMBL" id="JAINUF010000019">
    <property type="protein sequence ID" value="KAJ8337385.1"/>
    <property type="molecule type" value="Genomic_DNA"/>
</dbReference>
<gene>
    <name evidence="2" type="ORF">SKAU_G00386050</name>
</gene>
<proteinExistence type="predicted"/>
<keyword evidence="3" id="KW-1185">Reference proteome</keyword>
<evidence type="ECO:0000256" key="1">
    <source>
        <dbReference type="SAM" id="MobiDB-lite"/>
    </source>
</evidence>
<dbReference type="Proteomes" id="UP001152622">
    <property type="component" value="Chromosome 19"/>
</dbReference>
<dbReference type="AlphaFoldDB" id="A0A9Q1EEL4"/>
<accession>A0A9Q1EEL4</accession>
<reference evidence="2" key="1">
    <citation type="journal article" date="2023" name="Science">
        <title>Genome structures resolve the early diversification of teleost fishes.</title>
        <authorList>
            <person name="Parey E."/>
            <person name="Louis A."/>
            <person name="Montfort J."/>
            <person name="Bouchez O."/>
            <person name="Roques C."/>
            <person name="Iampietro C."/>
            <person name="Lluch J."/>
            <person name="Castinel A."/>
            <person name="Donnadieu C."/>
            <person name="Desvignes T."/>
            <person name="Floi Bucao C."/>
            <person name="Jouanno E."/>
            <person name="Wen M."/>
            <person name="Mejri S."/>
            <person name="Dirks R."/>
            <person name="Jansen H."/>
            <person name="Henkel C."/>
            <person name="Chen W.J."/>
            <person name="Zahm M."/>
            <person name="Cabau C."/>
            <person name="Klopp C."/>
            <person name="Thompson A.W."/>
            <person name="Robinson-Rechavi M."/>
            <person name="Braasch I."/>
            <person name="Lecointre G."/>
            <person name="Bobe J."/>
            <person name="Postlethwait J.H."/>
            <person name="Berthelot C."/>
            <person name="Roest Crollius H."/>
            <person name="Guiguen Y."/>
        </authorList>
    </citation>
    <scope>NUCLEOTIDE SEQUENCE</scope>
    <source>
        <strain evidence="2">WJC10195</strain>
    </source>
</reference>
<comment type="caution">
    <text evidence="2">The sequence shown here is derived from an EMBL/GenBank/DDBJ whole genome shotgun (WGS) entry which is preliminary data.</text>
</comment>
<protein>
    <submittedName>
        <fullName evidence="2">Uncharacterized protein</fullName>
    </submittedName>
</protein>
<feature type="compositionally biased region" description="Polar residues" evidence="1">
    <location>
        <begin position="159"/>
        <end position="169"/>
    </location>
</feature>
<name>A0A9Q1EEL4_SYNKA</name>
<evidence type="ECO:0000313" key="3">
    <source>
        <dbReference type="Proteomes" id="UP001152622"/>
    </source>
</evidence>
<feature type="compositionally biased region" description="Basic and acidic residues" evidence="1">
    <location>
        <begin position="147"/>
        <end position="156"/>
    </location>
</feature>
<evidence type="ECO:0000313" key="2">
    <source>
        <dbReference type="EMBL" id="KAJ8337385.1"/>
    </source>
</evidence>